<reference evidence="1" key="1">
    <citation type="submission" date="2021-02" db="EMBL/GenBank/DDBJ databases">
        <authorList>
            <person name="Nowell W R."/>
        </authorList>
    </citation>
    <scope>NUCLEOTIDE SEQUENCE</scope>
</reference>
<dbReference type="AlphaFoldDB" id="A0A821R3E9"/>
<proteinExistence type="predicted"/>
<keyword evidence="2" id="KW-1185">Reference proteome</keyword>
<name>A0A821R3E9_9BILA</name>
<accession>A0A821R3E9</accession>
<evidence type="ECO:0000313" key="2">
    <source>
        <dbReference type="Proteomes" id="UP000663873"/>
    </source>
</evidence>
<feature type="non-terminal residue" evidence="1">
    <location>
        <position position="47"/>
    </location>
</feature>
<evidence type="ECO:0000313" key="1">
    <source>
        <dbReference type="EMBL" id="CAF4832700.1"/>
    </source>
</evidence>
<organism evidence="1 2">
    <name type="scientific">Rotaria socialis</name>
    <dbReference type="NCBI Taxonomy" id="392032"/>
    <lineage>
        <taxon>Eukaryota</taxon>
        <taxon>Metazoa</taxon>
        <taxon>Spiralia</taxon>
        <taxon>Gnathifera</taxon>
        <taxon>Rotifera</taxon>
        <taxon>Eurotatoria</taxon>
        <taxon>Bdelloidea</taxon>
        <taxon>Philodinida</taxon>
        <taxon>Philodinidae</taxon>
        <taxon>Rotaria</taxon>
    </lineage>
</organism>
<comment type="caution">
    <text evidence="1">The sequence shown here is derived from an EMBL/GenBank/DDBJ whole genome shotgun (WGS) entry which is preliminary data.</text>
</comment>
<sequence>MMLPAMIRNNDNPIELETGMPELHGSDEQQVVRVPVPAMTLSTSWQL</sequence>
<dbReference type="Proteomes" id="UP000663873">
    <property type="component" value="Unassembled WGS sequence"/>
</dbReference>
<gene>
    <name evidence="1" type="ORF">UJA718_LOCUS42694</name>
</gene>
<dbReference type="EMBL" id="CAJOBP010055969">
    <property type="protein sequence ID" value="CAF4832700.1"/>
    <property type="molecule type" value="Genomic_DNA"/>
</dbReference>
<protein>
    <submittedName>
        <fullName evidence="1">Uncharacterized protein</fullName>
    </submittedName>
</protein>